<dbReference type="Gene3D" id="3.40.50.1100">
    <property type="match status" value="2"/>
</dbReference>
<dbReference type="SUPFAM" id="SSF53686">
    <property type="entry name" value="Tryptophan synthase beta subunit-like PLP-dependent enzymes"/>
    <property type="match status" value="1"/>
</dbReference>
<reference evidence="4 5" key="1">
    <citation type="submission" date="2017-08" db="EMBL/GenBank/DDBJ databases">
        <title>Infants hospitalized years apart are colonized by the same room-sourced microbial strains.</title>
        <authorList>
            <person name="Brooks B."/>
            <person name="Olm M.R."/>
            <person name="Firek B.A."/>
            <person name="Baker R."/>
            <person name="Thomas B.C."/>
            <person name="Morowitz M.J."/>
            <person name="Banfield J.F."/>
        </authorList>
    </citation>
    <scope>NUCLEOTIDE SEQUENCE [LARGE SCALE GENOMIC DNA]</scope>
    <source>
        <strain evidence="4">S2_005_002_R2_34</strain>
    </source>
</reference>
<comment type="caution">
    <text evidence="4">The sequence shown here is derived from an EMBL/GenBank/DDBJ whole genome shotgun (WGS) entry which is preliminary data.</text>
</comment>
<accession>A0A2W5PUI9</accession>
<dbReference type="PANTHER" id="PTHR10314">
    <property type="entry name" value="CYSTATHIONINE BETA-SYNTHASE"/>
    <property type="match status" value="1"/>
</dbReference>
<dbReference type="EMBL" id="QFPW01000012">
    <property type="protein sequence ID" value="PZQ48427.1"/>
    <property type="molecule type" value="Genomic_DNA"/>
</dbReference>
<dbReference type="Pfam" id="PF00291">
    <property type="entry name" value="PALP"/>
    <property type="match status" value="1"/>
</dbReference>
<feature type="domain" description="Tryptophan synthase beta chain-like PALP" evidence="3">
    <location>
        <begin position="28"/>
        <end position="307"/>
    </location>
</feature>
<dbReference type="InterPro" id="IPR036052">
    <property type="entry name" value="TrpB-like_PALP_sf"/>
</dbReference>
<protein>
    <submittedName>
        <fullName evidence="4">Cysteine synthase</fullName>
    </submittedName>
</protein>
<dbReference type="InterPro" id="IPR001926">
    <property type="entry name" value="TrpB-like_PALP"/>
</dbReference>
<dbReference type="InterPro" id="IPR050214">
    <property type="entry name" value="Cys_Synth/Cystath_Beta-Synth"/>
</dbReference>
<dbReference type="GO" id="GO:1901605">
    <property type="term" value="P:alpha-amino acid metabolic process"/>
    <property type="evidence" value="ECO:0007669"/>
    <property type="project" value="UniProtKB-ARBA"/>
</dbReference>
<dbReference type="Proteomes" id="UP000249185">
    <property type="component" value="Unassembled WGS sequence"/>
</dbReference>
<proteinExistence type="predicted"/>
<evidence type="ECO:0000256" key="1">
    <source>
        <dbReference type="ARBA" id="ARBA00001933"/>
    </source>
</evidence>
<evidence type="ECO:0000313" key="4">
    <source>
        <dbReference type="EMBL" id="PZQ48427.1"/>
    </source>
</evidence>
<keyword evidence="2" id="KW-0663">Pyridoxal phosphate</keyword>
<dbReference type="AlphaFoldDB" id="A0A2W5PUI9"/>
<gene>
    <name evidence="4" type="ORF">DI556_14370</name>
</gene>
<name>A0A2W5PUI9_RHOSU</name>
<evidence type="ECO:0000313" key="5">
    <source>
        <dbReference type="Proteomes" id="UP000249185"/>
    </source>
</evidence>
<organism evidence="4 5">
    <name type="scientific">Rhodovulum sulfidophilum</name>
    <name type="common">Rhodobacter sulfidophilus</name>
    <dbReference type="NCBI Taxonomy" id="35806"/>
    <lineage>
        <taxon>Bacteria</taxon>
        <taxon>Pseudomonadati</taxon>
        <taxon>Pseudomonadota</taxon>
        <taxon>Alphaproteobacteria</taxon>
        <taxon>Rhodobacterales</taxon>
        <taxon>Paracoccaceae</taxon>
        <taxon>Rhodovulum</taxon>
    </lineage>
</organism>
<evidence type="ECO:0000256" key="2">
    <source>
        <dbReference type="ARBA" id="ARBA00022898"/>
    </source>
</evidence>
<comment type="cofactor">
    <cofactor evidence="1">
        <name>pyridoxal 5'-phosphate</name>
        <dbReference type="ChEBI" id="CHEBI:597326"/>
    </cofactor>
</comment>
<sequence>MLRRDGADRAWVAEALAWLRRDAAETPPTPLRRLDPAGRPDLSFVFKDESAQPTGSLKHRLARSLLISGLCSGQIGPGTVLVEASSGSTAVSEAWFAHRLGLRFVAVMPRTTSAAKVAAIEASGGECHFVADAALVYSEAARIAAEHGGVNLDQFSNAAQVVDWRRDNIAEELVEQAEAAVGRAPDWVVMGAGTGGTATTIGRYIRYRGLPTRLCVADVEFSAFFDGVARGDAAAVCDRPSRIEGVGRPRMEPSFYPGVVDVMLKVPDAASIAAMHALSRRLGQRVGASTGAAFYAACAMAAEAPGTAARPLVIASVICDSGERYLDRYFDAGWLAANGFEIAPIEARLARFLDGEAA</sequence>
<evidence type="ECO:0000259" key="3">
    <source>
        <dbReference type="Pfam" id="PF00291"/>
    </source>
</evidence>